<dbReference type="InterPro" id="IPR005139">
    <property type="entry name" value="PCRF"/>
</dbReference>
<dbReference type="PROSITE" id="PS00745">
    <property type="entry name" value="RF_PROK_I"/>
    <property type="match status" value="1"/>
</dbReference>
<keyword evidence="7" id="KW-0175">Coiled coil</keyword>
<dbReference type="PANTHER" id="PTHR43116:SF3">
    <property type="entry name" value="CLASS I PEPTIDE CHAIN RELEASE FACTOR"/>
    <property type="match status" value="1"/>
</dbReference>
<dbReference type="Gene3D" id="3.30.70.1660">
    <property type="match status" value="1"/>
</dbReference>
<feature type="domain" description="Prokaryotic-type class I peptide chain release factors" evidence="8">
    <location>
        <begin position="246"/>
        <end position="262"/>
    </location>
</feature>
<dbReference type="Gene3D" id="3.30.160.20">
    <property type="match status" value="1"/>
</dbReference>
<dbReference type="SUPFAM" id="SSF75620">
    <property type="entry name" value="Release factor"/>
    <property type="match status" value="1"/>
</dbReference>
<dbReference type="SMART" id="SM00937">
    <property type="entry name" value="PCRF"/>
    <property type="match status" value="1"/>
</dbReference>
<evidence type="ECO:0000256" key="1">
    <source>
        <dbReference type="ARBA" id="ARBA00002613"/>
    </source>
</evidence>
<dbReference type="PANTHER" id="PTHR43116">
    <property type="entry name" value="PEPTIDE CHAIN RELEASE FACTOR 2"/>
    <property type="match status" value="1"/>
</dbReference>
<evidence type="ECO:0000259" key="8">
    <source>
        <dbReference type="PROSITE" id="PS00745"/>
    </source>
</evidence>
<dbReference type="Gene3D" id="1.20.58.410">
    <property type="entry name" value="Release factor"/>
    <property type="match status" value="1"/>
</dbReference>
<dbReference type="EMBL" id="CAACYI010000001">
    <property type="protein sequence ID" value="VFB15563.1"/>
    <property type="molecule type" value="Genomic_DNA"/>
</dbReference>
<comment type="PTM">
    <text evidence="6">Methylated by PrmC. Methylation increases the termination efficiency of RF2.</text>
</comment>
<keyword evidence="6" id="KW-0963">Cytoplasm</keyword>
<organism evidence="9 10">
    <name type="scientific">Urinicoccus massiliensis</name>
    <dbReference type="NCBI Taxonomy" id="1723382"/>
    <lineage>
        <taxon>Bacteria</taxon>
        <taxon>Bacillati</taxon>
        <taxon>Bacillota</taxon>
        <taxon>Tissierellia</taxon>
        <taxon>Tissierellales</taxon>
        <taxon>Peptoniphilaceae</taxon>
        <taxon>Urinicoccus</taxon>
    </lineage>
</organism>
<dbReference type="Pfam" id="PF00472">
    <property type="entry name" value="RF-1"/>
    <property type="match status" value="1"/>
</dbReference>
<dbReference type="InterPro" id="IPR045853">
    <property type="entry name" value="Pep_chain_release_fac_I_sf"/>
</dbReference>
<dbReference type="AlphaFoldDB" id="A0A8H2M452"/>
<dbReference type="RefSeq" id="WP_072470210.1">
    <property type="nucleotide sequence ID" value="NZ_CAACYI010000001.1"/>
</dbReference>
<comment type="subcellular location">
    <subcellularLocation>
        <location evidence="6">Cytoplasm</location>
    </subcellularLocation>
</comment>
<evidence type="ECO:0000256" key="4">
    <source>
        <dbReference type="ARBA" id="ARBA00022481"/>
    </source>
</evidence>
<keyword evidence="10" id="KW-1185">Reference proteome</keyword>
<dbReference type="Pfam" id="PF03462">
    <property type="entry name" value="PCRF"/>
    <property type="match status" value="1"/>
</dbReference>
<comment type="similarity">
    <text evidence="2 6">Belongs to the prokaryotic/mitochondrial release factor family.</text>
</comment>
<comment type="caution">
    <text evidence="9">The sequence shown here is derived from an EMBL/GenBank/DDBJ whole genome shotgun (WGS) entry which is preliminary data.</text>
</comment>
<feature type="coiled-coil region" evidence="7">
    <location>
        <begin position="275"/>
        <end position="302"/>
    </location>
</feature>
<sequence length="373" mass="42586">MEQNIYLDKESLEKAKNLVLELGASIDINSLKEEEKEIEKETFQPGFWDDSQAAQKLIKKQNQYKEKIDTYDHLMADIEEAEVMIDLMEEEEDFSFYDQFKEAVKNIRDRAANFKLTTLLTGEYDDNAAIVSIHAGAGGTEAQDWADMLYRMYRRYGDKKGFKVETLDLLTEDEAGIKSVTMRMAGPHAYGYLKAEKGVHRLVRISPFDAAKKRHTSFSSVDVYPELDDDIEVDIKDEDLKIDTYRSSGAGGQHVNTTDSAVRITHIPTGIVVQCQNERSQIQNREQAMNMLKAKLIALAEEEKKEKIDDLQGNYAQIAWGSQIRSYVFQPYTMVKDHRTGEEVGDVNRVMDGDLDPFINAYLQKTATESKEN</sequence>
<dbReference type="GO" id="GO:0005737">
    <property type="term" value="C:cytoplasm"/>
    <property type="evidence" value="ECO:0007669"/>
    <property type="project" value="UniProtKB-SubCell"/>
</dbReference>
<dbReference type="NCBIfam" id="TIGR00020">
    <property type="entry name" value="prfB"/>
    <property type="match status" value="1"/>
</dbReference>
<comment type="function">
    <text evidence="1 6">Peptide chain release factor 2 directs the termination of translation in response to the peptide chain termination codons UGA and UAA.</text>
</comment>
<dbReference type="FunFam" id="3.30.160.20:FF:000010">
    <property type="entry name" value="Peptide chain release factor 2"/>
    <property type="match status" value="1"/>
</dbReference>
<dbReference type="Proteomes" id="UP000377798">
    <property type="component" value="Unassembled WGS sequence"/>
</dbReference>
<dbReference type="GO" id="GO:0016149">
    <property type="term" value="F:translation release factor activity, codon specific"/>
    <property type="evidence" value="ECO:0007669"/>
    <property type="project" value="UniProtKB-UniRule"/>
</dbReference>
<evidence type="ECO:0000256" key="6">
    <source>
        <dbReference type="HAMAP-Rule" id="MF_00094"/>
    </source>
</evidence>
<feature type="modified residue" description="N5-methylglutamine" evidence="6">
    <location>
        <position position="253"/>
    </location>
</feature>
<reference evidence="9 10" key="1">
    <citation type="submission" date="2019-02" db="EMBL/GenBank/DDBJ databases">
        <authorList>
            <consortium name="Pathogen Informatics"/>
        </authorList>
    </citation>
    <scope>NUCLEOTIDE SEQUENCE [LARGE SCALE GENOMIC DNA]</scope>
    <source>
        <strain evidence="9 10">3012STDY7089603</strain>
    </source>
</reference>
<dbReference type="InterPro" id="IPR004374">
    <property type="entry name" value="PrfB"/>
</dbReference>
<accession>A0A8H2M452</accession>
<gene>
    <name evidence="6 9" type="primary">prfB</name>
    <name evidence="9" type="ORF">NCTC13150_00061</name>
</gene>
<protein>
    <recommendedName>
        <fullName evidence="3 6">Peptide chain release factor 2</fullName>
        <shortName evidence="6">RF-2</shortName>
    </recommendedName>
</protein>
<evidence type="ECO:0000313" key="10">
    <source>
        <dbReference type="Proteomes" id="UP000377798"/>
    </source>
</evidence>
<dbReference type="InterPro" id="IPR000352">
    <property type="entry name" value="Pep_chain_release_fac_I"/>
</dbReference>
<evidence type="ECO:0000256" key="3">
    <source>
        <dbReference type="ARBA" id="ARBA00019192"/>
    </source>
</evidence>
<keyword evidence="4 6" id="KW-0488">Methylation</keyword>
<evidence type="ECO:0000313" key="9">
    <source>
        <dbReference type="EMBL" id="VFB15563.1"/>
    </source>
</evidence>
<name>A0A8H2M452_9FIRM</name>
<dbReference type="HAMAP" id="MF_00094">
    <property type="entry name" value="Rel_fac_2"/>
    <property type="match status" value="1"/>
</dbReference>
<evidence type="ECO:0000256" key="7">
    <source>
        <dbReference type="SAM" id="Coils"/>
    </source>
</evidence>
<proteinExistence type="inferred from homology"/>
<evidence type="ECO:0000256" key="2">
    <source>
        <dbReference type="ARBA" id="ARBA00010835"/>
    </source>
</evidence>
<evidence type="ECO:0000256" key="5">
    <source>
        <dbReference type="ARBA" id="ARBA00022917"/>
    </source>
</evidence>
<keyword evidence="5 6" id="KW-0648">Protein biosynthesis</keyword>